<keyword evidence="1" id="KW-1133">Transmembrane helix</keyword>
<feature type="transmembrane region" description="Helical" evidence="1">
    <location>
        <begin position="12"/>
        <end position="31"/>
    </location>
</feature>
<name>A0A561U5I1_9PSEU</name>
<organism evidence="2 3">
    <name type="scientific">Saccharopolyspora dendranthemae</name>
    <dbReference type="NCBI Taxonomy" id="1181886"/>
    <lineage>
        <taxon>Bacteria</taxon>
        <taxon>Bacillati</taxon>
        <taxon>Actinomycetota</taxon>
        <taxon>Actinomycetes</taxon>
        <taxon>Pseudonocardiales</taxon>
        <taxon>Pseudonocardiaceae</taxon>
        <taxon>Saccharopolyspora</taxon>
    </lineage>
</organism>
<accession>A0A561U5I1</accession>
<dbReference type="EMBL" id="VIWX01000003">
    <property type="protein sequence ID" value="TWF94620.1"/>
    <property type="molecule type" value="Genomic_DNA"/>
</dbReference>
<evidence type="ECO:0000256" key="1">
    <source>
        <dbReference type="SAM" id="Phobius"/>
    </source>
</evidence>
<evidence type="ECO:0000313" key="2">
    <source>
        <dbReference type="EMBL" id="TWF94620.1"/>
    </source>
</evidence>
<proteinExistence type="predicted"/>
<gene>
    <name evidence="2" type="ORF">FHU35_13335</name>
</gene>
<sequence>MTETIMLLVHSPGGIASGGTLLVTALFLLVFPLRGGHGKHAGAGPGALDVWQVQRNATQPIAKFTEFTTLLMEMMREERELEPGVRVRARTEPPPYVGKHRLVVPFVVETFHPRVKVLLGPGVTRPH</sequence>
<keyword evidence="3" id="KW-1185">Reference proteome</keyword>
<dbReference type="OrthoDB" id="3699628at2"/>
<comment type="caution">
    <text evidence="2">The sequence shown here is derived from an EMBL/GenBank/DDBJ whole genome shotgun (WGS) entry which is preliminary data.</text>
</comment>
<dbReference type="RefSeq" id="WP_145740707.1">
    <property type="nucleotide sequence ID" value="NZ_VIWX01000003.1"/>
</dbReference>
<protein>
    <submittedName>
        <fullName evidence="2">Uncharacterized protein</fullName>
    </submittedName>
</protein>
<reference evidence="2 3" key="1">
    <citation type="submission" date="2019-06" db="EMBL/GenBank/DDBJ databases">
        <title>Sequencing the genomes of 1000 actinobacteria strains.</title>
        <authorList>
            <person name="Klenk H.-P."/>
        </authorList>
    </citation>
    <scope>NUCLEOTIDE SEQUENCE [LARGE SCALE GENOMIC DNA]</scope>
    <source>
        <strain evidence="2 3">DSM 46699</strain>
    </source>
</reference>
<keyword evidence="1" id="KW-0812">Transmembrane</keyword>
<dbReference type="Proteomes" id="UP000316184">
    <property type="component" value="Unassembled WGS sequence"/>
</dbReference>
<evidence type="ECO:0000313" key="3">
    <source>
        <dbReference type="Proteomes" id="UP000316184"/>
    </source>
</evidence>
<dbReference type="AlphaFoldDB" id="A0A561U5I1"/>
<keyword evidence="1" id="KW-0472">Membrane</keyword>